<feature type="transmembrane region" description="Helical" evidence="7">
    <location>
        <begin position="12"/>
        <end position="36"/>
    </location>
</feature>
<feature type="compositionally biased region" description="Basic and acidic residues" evidence="6">
    <location>
        <begin position="303"/>
        <end position="317"/>
    </location>
</feature>
<evidence type="ECO:0000256" key="4">
    <source>
        <dbReference type="ARBA" id="ARBA00022989"/>
    </source>
</evidence>
<dbReference type="OrthoDB" id="9812547at2"/>
<comment type="similarity">
    <text evidence="2">Belongs to the EamA transporter family.</text>
</comment>
<keyword evidence="10" id="KW-1185">Reference proteome</keyword>
<feature type="domain" description="EamA" evidence="8">
    <location>
        <begin position="19"/>
        <end position="147"/>
    </location>
</feature>
<evidence type="ECO:0000256" key="3">
    <source>
        <dbReference type="ARBA" id="ARBA00022692"/>
    </source>
</evidence>
<feature type="transmembrane region" description="Helical" evidence="7">
    <location>
        <begin position="42"/>
        <end position="64"/>
    </location>
</feature>
<feature type="transmembrane region" description="Helical" evidence="7">
    <location>
        <begin position="187"/>
        <end position="208"/>
    </location>
</feature>
<dbReference type="AlphaFoldDB" id="A0A4R4MY58"/>
<feature type="transmembrane region" description="Helical" evidence="7">
    <location>
        <begin position="76"/>
        <end position="94"/>
    </location>
</feature>
<dbReference type="SUPFAM" id="SSF103481">
    <property type="entry name" value="Multidrug resistance efflux transporter EmrE"/>
    <property type="match status" value="2"/>
</dbReference>
<organism evidence="9 10">
    <name type="scientific">Nonomuraea longispora</name>
    <dbReference type="NCBI Taxonomy" id="1848320"/>
    <lineage>
        <taxon>Bacteria</taxon>
        <taxon>Bacillati</taxon>
        <taxon>Actinomycetota</taxon>
        <taxon>Actinomycetes</taxon>
        <taxon>Streptosporangiales</taxon>
        <taxon>Streptosporangiaceae</taxon>
        <taxon>Nonomuraea</taxon>
    </lineage>
</organism>
<name>A0A4R4MY58_9ACTN</name>
<dbReference type="Proteomes" id="UP000295157">
    <property type="component" value="Unassembled WGS sequence"/>
</dbReference>
<evidence type="ECO:0000256" key="7">
    <source>
        <dbReference type="SAM" id="Phobius"/>
    </source>
</evidence>
<dbReference type="InterPro" id="IPR000620">
    <property type="entry name" value="EamA_dom"/>
</dbReference>
<dbReference type="RefSeq" id="WP_132338227.1">
    <property type="nucleotide sequence ID" value="NZ_SMJZ01000165.1"/>
</dbReference>
<evidence type="ECO:0000256" key="6">
    <source>
        <dbReference type="SAM" id="MobiDB-lite"/>
    </source>
</evidence>
<feature type="transmembrane region" description="Helical" evidence="7">
    <location>
        <begin position="276"/>
        <end position="294"/>
    </location>
</feature>
<evidence type="ECO:0000259" key="8">
    <source>
        <dbReference type="Pfam" id="PF00892"/>
    </source>
</evidence>
<feature type="transmembrane region" description="Helical" evidence="7">
    <location>
        <begin position="130"/>
        <end position="148"/>
    </location>
</feature>
<reference evidence="9 10" key="1">
    <citation type="submission" date="2019-02" db="EMBL/GenBank/DDBJ databases">
        <title>Draft genome sequences of novel Actinobacteria.</title>
        <authorList>
            <person name="Sahin N."/>
            <person name="Ay H."/>
            <person name="Saygin H."/>
        </authorList>
    </citation>
    <scope>NUCLEOTIDE SEQUENCE [LARGE SCALE GENOMIC DNA]</scope>
    <source>
        <strain evidence="9 10">KC201</strain>
    </source>
</reference>
<feature type="transmembrane region" description="Helical" evidence="7">
    <location>
        <begin position="250"/>
        <end position="270"/>
    </location>
</feature>
<keyword evidence="3 7" id="KW-0812">Transmembrane</keyword>
<proteinExistence type="inferred from homology"/>
<feature type="transmembrane region" description="Helical" evidence="7">
    <location>
        <begin position="220"/>
        <end position="243"/>
    </location>
</feature>
<comment type="caution">
    <text evidence="9">The sequence shown here is derived from an EMBL/GenBank/DDBJ whole genome shotgun (WGS) entry which is preliminary data.</text>
</comment>
<feature type="compositionally biased region" description="Basic and acidic residues" evidence="6">
    <location>
        <begin position="324"/>
        <end position="337"/>
    </location>
</feature>
<dbReference type="Pfam" id="PF00892">
    <property type="entry name" value="EamA"/>
    <property type="match status" value="2"/>
</dbReference>
<feature type="region of interest" description="Disordered" evidence="6">
    <location>
        <begin position="303"/>
        <end position="337"/>
    </location>
</feature>
<keyword evidence="5 7" id="KW-0472">Membrane</keyword>
<dbReference type="InterPro" id="IPR050638">
    <property type="entry name" value="AA-Vitamin_Transporters"/>
</dbReference>
<dbReference type="EMBL" id="SMJZ01000165">
    <property type="protein sequence ID" value="TDC01218.1"/>
    <property type="molecule type" value="Genomic_DNA"/>
</dbReference>
<keyword evidence="4 7" id="KW-1133">Transmembrane helix</keyword>
<feature type="domain" description="EamA" evidence="8">
    <location>
        <begin position="157"/>
        <end position="293"/>
    </location>
</feature>
<feature type="transmembrane region" description="Helical" evidence="7">
    <location>
        <begin position="154"/>
        <end position="175"/>
    </location>
</feature>
<gene>
    <name evidence="9" type="ORF">E1267_32520</name>
</gene>
<sequence>MDHNAPDSRSPLIVWGALAIVYVVWGSTYLGIGIVVESIPPLLGASMRFLAAAVLLGGFLLLTSGKRAFTMTRRQLLSASLVGVLLLTLGNGMLSVAEQYISTGLAALLVASVPLWLVAFRFVVRDRPRAATMAGVLVGLGGVAALSLTGNEGAAATGIAVVLVASLLWAVGAFLSGRVTMPANSFATSTIEMLAGGLGLAVLGAATGERLDPATITGRSWIALAYLILVGSLIGFTAFSWLLGNAPISLVSTYAYVNPAVAVVLGALVLSEPITPRILVGGAIILVGVALVITTERRSKVPQRSGERVDRGVDVGRRVRRRHEPQAARDHVDSPVE</sequence>
<evidence type="ECO:0000256" key="2">
    <source>
        <dbReference type="ARBA" id="ARBA00007362"/>
    </source>
</evidence>
<dbReference type="InterPro" id="IPR037185">
    <property type="entry name" value="EmrE-like"/>
</dbReference>
<protein>
    <submittedName>
        <fullName evidence="9">EamA family transporter</fullName>
    </submittedName>
</protein>
<evidence type="ECO:0000313" key="9">
    <source>
        <dbReference type="EMBL" id="TDC01218.1"/>
    </source>
</evidence>
<evidence type="ECO:0000256" key="5">
    <source>
        <dbReference type="ARBA" id="ARBA00023136"/>
    </source>
</evidence>
<dbReference type="PANTHER" id="PTHR32322">
    <property type="entry name" value="INNER MEMBRANE TRANSPORTER"/>
    <property type="match status" value="1"/>
</dbReference>
<evidence type="ECO:0000313" key="10">
    <source>
        <dbReference type="Proteomes" id="UP000295157"/>
    </source>
</evidence>
<accession>A0A4R4MY58</accession>
<dbReference type="PANTHER" id="PTHR32322:SF2">
    <property type="entry name" value="EAMA DOMAIN-CONTAINING PROTEIN"/>
    <property type="match status" value="1"/>
</dbReference>
<feature type="transmembrane region" description="Helical" evidence="7">
    <location>
        <begin position="100"/>
        <end position="123"/>
    </location>
</feature>
<dbReference type="GO" id="GO:0016020">
    <property type="term" value="C:membrane"/>
    <property type="evidence" value="ECO:0007669"/>
    <property type="project" value="UniProtKB-SubCell"/>
</dbReference>
<evidence type="ECO:0000256" key="1">
    <source>
        <dbReference type="ARBA" id="ARBA00004141"/>
    </source>
</evidence>
<comment type="subcellular location">
    <subcellularLocation>
        <location evidence="1">Membrane</location>
        <topology evidence="1">Multi-pass membrane protein</topology>
    </subcellularLocation>
</comment>